<dbReference type="PROSITE" id="PS50893">
    <property type="entry name" value="ABC_TRANSPORTER_2"/>
    <property type="match status" value="1"/>
</dbReference>
<comment type="caution">
    <text evidence="6">The sequence shown here is derived from an EMBL/GenBank/DDBJ whole genome shotgun (WGS) entry which is preliminary data.</text>
</comment>
<name>A0A5C6VK41_9BACI</name>
<dbReference type="InterPro" id="IPR003593">
    <property type="entry name" value="AAA+_ATPase"/>
</dbReference>
<keyword evidence="4 6" id="KW-0067">ATP-binding</keyword>
<dbReference type="InterPro" id="IPR027417">
    <property type="entry name" value="P-loop_NTPase"/>
</dbReference>
<dbReference type="Pfam" id="PF00005">
    <property type="entry name" value="ABC_tran"/>
    <property type="match status" value="1"/>
</dbReference>
<keyword evidence="7" id="KW-1185">Reference proteome</keyword>
<evidence type="ECO:0000313" key="7">
    <source>
        <dbReference type="Proteomes" id="UP000321363"/>
    </source>
</evidence>
<dbReference type="PANTHER" id="PTHR42711:SF5">
    <property type="entry name" value="ABC TRANSPORTER ATP-BINDING PROTEIN NATA"/>
    <property type="match status" value="1"/>
</dbReference>
<evidence type="ECO:0000256" key="1">
    <source>
        <dbReference type="ARBA" id="ARBA00005417"/>
    </source>
</evidence>
<proteinExistence type="inferred from homology"/>
<comment type="similarity">
    <text evidence="1">Belongs to the ABC transporter superfamily.</text>
</comment>
<dbReference type="EMBL" id="VOQF01000015">
    <property type="protein sequence ID" value="TXC85803.1"/>
    <property type="molecule type" value="Genomic_DNA"/>
</dbReference>
<dbReference type="PROSITE" id="PS00211">
    <property type="entry name" value="ABC_TRANSPORTER_1"/>
    <property type="match status" value="1"/>
</dbReference>
<dbReference type="GO" id="GO:0005524">
    <property type="term" value="F:ATP binding"/>
    <property type="evidence" value="ECO:0007669"/>
    <property type="project" value="UniProtKB-KW"/>
</dbReference>
<reference evidence="6 7" key="1">
    <citation type="journal article" date="2005" name="Int. J. Syst. Evol. Microbiol.">
        <title>Bacillus litoralis sp. nov., isolated from a tidal flat of the Yellow Sea in Korea.</title>
        <authorList>
            <person name="Yoon J.H."/>
            <person name="Oh T.K."/>
        </authorList>
    </citation>
    <scope>NUCLEOTIDE SEQUENCE [LARGE SCALE GENOMIC DNA]</scope>
    <source>
        <strain evidence="6 7">SW-211</strain>
    </source>
</reference>
<evidence type="ECO:0000256" key="4">
    <source>
        <dbReference type="ARBA" id="ARBA00022840"/>
    </source>
</evidence>
<organism evidence="6 7">
    <name type="scientific">Metabacillus litoralis</name>
    <dbReference type="NCBI Taxonomy" id="152268"/>
    <lineage>
        <taxon>Bacteria</taxon>
        <taxon>Bacillati</taxon>
        <taxon>Bacillota</taxon>
        <taxon>Bacilli</taxon>
        <taxon>Bacillales</taxon>
        <taxon>Bacillaceae</taxon>
        <taxon>Metabacillus</taxon>
    </lineage>
</organism>
<dbReference type="AlphaFoldDB" id="A0A5C6VK41"/>
<protein>
    <submittedName>
        <fullName evidence="6">ABC transporter ATP-binding protein</fullName>
    </submittedName>
</protein>
<evidence type="ECO:0000256" key="2">
    <source>
        <dbReference type="ARBA" id="ARBA00022448"/>
    </source>
</evidence>
<feature type="domain" description="ABC transporter" evidence="5">
    <location>
        <begin position="4"/>
        <end position="229"/>
    </location>
</feature>
<dbReference type="SUPFAM" id="SSF52540">
    <property type="entry name" value="P-loop containing nucleoside triphosphate hydrolases"/>
    <property type="match status" value="1"/>
</dbReference>
<gene>
    <name evidence="6" type="ORF">FS935_19295</name>
</gene>
<keyword evidence="2" id="KW-0813">Transport</keyword>
<dbReference type="InterPro" id="IPR003439">
    <property type="entry name" value="ABC_transporter-like_ATP-bd"/>
</dbReference>
<accession>A0A5C6VK41</accession>
<dbReference type="OrthoDB" id="9804819at2"/>
<dbReference type="CDD" id="cd03230">
    <property type="entry name" value="ABC_DR_subfamily_A"/>
    <property type="match status" value="1"/>
</dbReference>
<dbReference type="SMART" id="SM00382">
    <property type="entry name" value="AAA"/>
    <property type="match status" value="1"/>
</dbReference>
<dbReference type="InterPro" id="IPR017871">
    <property type="entry name" value="ABC_transporter-like_CS"/>
</dbReference>
<dbReference type="Proteomes" id="UP000321363">
    <property type="component" value="Unassembled WGS sequence"/>
</dbReference>
<sequence length="290" mass="33208">MNVIEMKQLTKMYKKGRGIENISFSIKEGEIFGFIGPNGAGKSTTIRTLLNYIHPTSGSATVFGKDIVKNSKEIRQRVGYLPSEVHYYDDMKALDLLLYSAKFHQYKQINRINELAEKLQLDLTKKIEDLSFGNRKKVGIVQTLLHEPKLLILDEPTGGLDPLMQNIFFDLLNEEREKGATIFFSSHILSEVQKMCDRVAIIKDGQLVKVERIETLTKNNLKKVNVKLEDGKLFHSTLEGIINLEHNGDNSSFLYSGRMKDLLQHIHTMDISDISIEEPSLEEVFMHFYE</sequence>
<keyword evidence="3" id="KW-0547">Nucleotide-binding</keyword>
<evidence type="ECO:0000256" key="3">
    <source>
        <dbReference type="ARBA" id="ARBA00022741"/>
    </source>
</evidence>
<evidence type="ECO:0000313" key="6">
    <source>
        <dbReference type="EMBL" id="TXC85803.1"/>
    </source>
</evidence>
<evidence type="ECO:0000259" key="5">
    <source>
        <dbReference type="PROSITE" id="PS50893"/>
    </source>
</evidence>
<dbReference type="InterPro" id="IPR050763">
    <property type="entry name" value="ABC_transporter_ATP-binding"/>
</dbReference>
<dbReference type="GO" id="GO:0016887">
    <property type="term" value="F:ATP hydrolysis activity"/>
    <property type="evidence" value="ECO:0007669"/>
    <property type="project" value="InterPro"/>
</dbReference>
<dbReference type="PANTHER" id="PTHR42711">
    <property type="entry name" value="ABC TRANSPORTER ATP-BINDING PROTEIN"/>
    <property type="match status" value="1"/>
</dbReference>
<dbReference type="RefSeq" id="WP_146950288.1">
    <property type="nucleotide sequence ID" value="NZ_VOQF01000015.1"/>
</dbReference>
<dbReference type="Gene3D" id="3.40.50.300">
    <property type="entry name" value="P-loop containing nucleotide triphosphate hydrolases"/>
    <property type="match status" value="1"/>
</dbReference>